<feature type="transmembrane region" description="Helical" evidence="1">
    <location>
        <begin position="50"/>
        <end position="66"/>
    </location>
</feature>
<comment type="caution">
    <text evidence="2">The sequence shown here is derived from an EMBL/GenBank/DDBJ whole genome shotgun (WGS) entry which is preliminary data.</text>
</comment>
<dbReference type="EMBL" id="JAOXML010000001">
    <property type="protein sequence ID" value="MCV4375101.1"/>
    <property type="molecule type" value="Genomic_DNA"/>
</dbReference>
<keyword evidence="1" id="KW-1133">Transmembrane helix</keyword>
<evidence type="ECO:0000313" key="2">
    <source>
        <dbReference type="EMBL" id="MCV4375101.1"/>
    </source>
</evidence>
<organism evidence="2 3">
    <name type="scientific">Pseudomonas capsici</name>
    <dbReference type="NCBI Taxonomy" id="2810614"/>
    <lineage>
        <taxon>Bacteria</taxon>
        <taxon>Pseudomonadati</taxon>
        <taxon>Pseudomonadota</taxon>
        <taxon>Gammaproteobacteria</taxon>
        <taxon>Pseudomonadales</taxon>
        <taxon>Pseudomonadaceae</taxon>
        <taxon>Pseudomonas</taxon>
    </lineage>
</organism>
<proteinExistence type="predicted"/>
<evidence type="ECO:0000313" key="3">
    <source>
        <dbReference type="Proteomes" id="UP001207294"/>
    </source>
</evidence>
<protein>
    <recommendedName>
        <fullName evidence="4">Sulfate exporter family transporter</fullName>
    </recommendedName>
</protein>
<keyword evidence="3" id="KW-1185">Reference proteome</keyword>
<dbReference type="GeneID" id="93559436"/>
<sequence>MSALLSIVVSAVALALASRLMNVALGIVPAVLVAAFSYGMSLMLEGSTQAVRITVVMVGLLIYVAGLKRFTGESTWTVIKLMMVWIIVSVLVVQAAIQIL</sequence>
<keyword evidence="1" id="KW-0472">Membrane</keyword>
<name>A0ABT3BQH8_9PSED</name>
<evidence type="ECO:0000256" key="1">
    <source>
        <dbReference type="SAM" id="Phobius"/>
    </source>
</evidence>
<feature type="transmembrane region" description="Helical" evidence="1">
    <location>
        <begin position="78"/>
        <end position="97"/>
    </location>
</feature>
<accession>A0ABT3BQH8</accession>
<gene>
    <name evidence="2" type="ORF">OH718_00685</name>
</gene>
<dbReference type="RefSeq" id="WP_206401038.1">
    <property type="nucleotide sequence ID" value="NZ_JAFGZD010000001.1"/>
</dbReference>
<evidence type="ECO:0008006" key="4">
    <source>
        <dbReference type="Google" id="ProtNLM"/>
    </source>
</evidence>
<keyword evidence="1" id="KW-0812">Transmembrane</keyword>
<reference evidence="2 3" key="1">
    <citation type="submission" date="2022-10" db="EMBL/GenBank/DDBJ databases">
        <title>Characterization of Pseudomonas capsici strains from pepper and tomato in Georgia.</title>
        <authorList>
            <person name="Zhao M."/>
            <person name="Dutta B."/>
        </authorList>
    </citation>
    <scope>NUCLEOTIDE SEQUENCE [LARGE SCALE GENOMIC DNA]</scope>
    <source>
        <strain evidence="2 3">Pc20-5</strain>
    </source>
</reference>
<dbReference type="Proteomes" id="UP001207294">
    <property type="component" value="Unassembled WGS sequence"/>
</dbReference>